<dbReference type="InterPro" id="IPR052923">
    <property type="entry name" value="UPF0718"/>
</dbReference>
<evidence type="ECO:0000256" key="7">
    <source>
        <dbReference type="SAM" id="Phobius"/>
    </source>
</evidence>
<feature type="transmembrane region" description="Helical" evidence="7">
    <location>
        <begin position="150"/>
        <end position="172"/>
    </location>
</feature>
<feature type="transmembrane region" description="Helical" evidence="7">
    <location>
        <begin position="184"/>
        <end position="203"/>
    </location>
</feature>
<keyword evidence="5 7" id="KW-1133">Transmembrane helix</keyword>
<dbReference type="InterPro" id="IPR005524">
    <property type="entry name" value="DUF318"/>
</dbReference>
<comment type="caution">
    <text evidence="8">The sequence shown here is derived from an EMBL/GenBank/DDBJ whole genome shotgun (WGS) entry which is preliminary data.</text>
</comment>
<accession>A0ABX5LF78</accession>
<keyword evidence="9" id="KW-1185">Reference proteome</keyword>
<keyword evidence="6 7" id="KW-0472">Membrane</keyword>
<proteinExistence type="inferred from homology"/>
<dbReference type="PANTHER" id="PTHR34184:SF4">
    <property type="entry name" value="UPF0718 PROTEIN YCGR"/>
    <property type="match status" value="1"/>
</dbReference>
<feature type="transmembrane region" description="Helical" evidence="7">
    <location>
        <begin position="69"/>
        <end position="86"/>
    </location>
</feature>
<dbReference type="PANTHER" id="PTHR34184">
    <property type="entry name" value="UPF0718 PROTEIN YCGR"/>
    <property type="match status" value="1"/>
</dbReference>
<evidence type="ECO:0000256" key="3">
    <source>
        <dbReference type="ARBA" id="ARBA00022475"/>
    </source>
</evidence>
<evidence type="ECO:0000256" key="2">
    <source>
        <dbReference type="ARBA" id="ARBA00006386"/>
    </source>
</evidence>
<keyword evidence="4 7" id="KW-0812">Transmembrane</keyword>
<evidence type="ECO:0008006" key="10">
    <source>
        <dbReference type="Google" id="ProtNLM"/>
    </source>
</evidence>
<evidence type="ECO:0000256" key="4">
    <source>
        <dbReference type="ARBA" id="ARBA00022692"/>
    </source>
</evidence>
<evidence type="ECO:0000256" key="6">
    <source>
        <dbReference type="ARBA" id="ARBA00023136"/>
    </source>
</evidence>
<dbReference type="Proteomes" id="UP000245674">
    <property type="component" value="Unassembled WGS sequence"/>
</dbReference>
<name>A0ABX5LF78_9MICO</name>
<organism evidence="8 9">
    <name type="scientific">Rathayibacter iranicus NCPPB 2253 = VKM Ac-1602</name>
    <dbReference type="NCBI Taxonomy" id="1328868"/>
    <lineage>
        <taxon>Bacteria</taxon>
        <taxon>Bacillati</taxon>
        <taxon>Actinomycetota</taxon>
        <taxon>Actinomycetes</taxon>
        <taxon>Micrococcales</taxon>
        <taxon>Microbacteriaceae</taxon>
        <taxon>Rathayibacter</taxon>
    </lineage>
</organism>
<evidence type="ECO:0000256" key="1">
    <source>
        <dbReference type="ARBA" id="ARBA00004651"/>
    </source>
</evidence>
<reference evidence="8 9" key="1">
    <citation type="submission" date="2018-03" db="EMBL/GenBank/DDBJ databases">
        <title>Genomic Encyclopedia of Type Strains, Phase III (KMG-III): the genomes of soil and plant-associated and newly described type strains.</title>
        <authorList>
            <person name="Whitman W."/>
        </authorList>
    </citation>
    <scope>NUCLEOTIDE SEQUENCE [LARGE SCALE GENOMIC DNA]</scope>
    <source>
        <strain evidence="8 9">VKM Ac-1602</strain>
    </source>
</reference>
<keyword evidence="3" id="KW-1003">Cell membrane</keyword>
<comment type="subcellular location">
    <subcellularLocation>
        <location evidence="1">Cell membrane</location>
        <topology evidence="1">Multi-pass membrane protein</topology>
    </subcellularLocation>
</comment>
<dbReference type="Pfam" id="PF03773">
    <property type="entry name" value="ArsP_1"/>
    <property type="match status" value="1"/>
</dbReference>
<evidence type="ECO:0000256" key="5">
    <source>
        <dbReference type="ARBA" id="ARBA00022989"/>
    </source>
</evidence>
<feature type="transmembrane region" description="Helical" evidence="7">
    <location>
        <begin position="210"/>
        <end position="228"/>
    </location>
</feature>
<feature type="transmembrane region" description="Helical" evidence="7">
    <location>
        <begin position="304"/>
        <end position="320"/>
    </location>
</feature>
<comment type="similarity">
    <text evidence="2">Belongs to the UPF0718 family.</text>
</comment>
<gene>
    <name evidence="8" type="ORF">B0H03_10938</name>
</gene>
<evidence type="ECO:0000313" key="9">
    <source>
        <dbReference type="Proteomes" id="UP000245674"/>
    </source>
</evidence>
<protein>
    <recommendedName>
        <fullName evidence="10">Permease</fullName>
    </recommendedName>
</protein>
<feature type="transmembrane region" description="Helical" evidence="7">
    <location>
        <begin position="273"/>
        <end position="292"/>
    </location>
</feature>
<evidence type="ECO:0000313" key="8">
    <source>
        <dbReference type="EMBL" id="PWJ62909.1"/>
    </source>
</evidence>
<feature type="transmembrane region" description="Helical" evidence="7">
    <location>
        <begin position="326"/>
        <end position="347"/>
    </location>
</feature>
<feature type="transmembrane region" description="Helical" evidence="7">
    <location>
        <begin position="106"/>
        <end position="130"/>
    </location>
</feature>
<dbReference type="EMBL" id="QGDV01000009">
    <property type="protein sequence ID" value="PWJ62909.1"/>
    <property type="molecule type" value="Genomic_DNA"/>
</dbReference>
<feature type="transmembrane region" description="Helical" evidence="7">
    <location>
        <begin position="368"/>
        <end position="389"/>
    </location>
</feature>
<sequence>MSSLLGQLSAPACGAQSPKVVALDRECDNFWTLARGIRPSGARLRWVSMTSGPALAVPARATARTGTRVTLGVALIAALVATRILAPDAAGDALSDALRDFLTLSISVVIESLPFVFLGIVLSIAVQLWVPEAVLLRVLPKRALPRRLVISLLGVLLPVCECGNVPLARGLIVKGLSVSESMTFLLAAPIVNPITIVTTYQAFGWSDGILVWRIVGGFAIANLVGWVFSRHSEPMALLTDRFRTACEAGERPSRSVRERSRRSVLLFAEETGAMMPALFVGAAIAGLIQVGVSRDVLTTLGGDPLWSVLALMVLAFVISICSNVDAFFVLSFGSTFLPGGIIAFLVFGPMIDIKMLALLRTTFSARTLVRVTVLVALASAVLGLAVNYAL</sequence>